<gene>
    <name evidence="2" type="ORF">CC78DRAFT_489158</name>
</gene>
<feature type="compositionally biased region" description="Polar residues" evidence="1">
    <location>
        <begin position="121"/>
        <end position="133"/>
    </location>
</feature>
<feature type="compositionally biased region" description="Basic and acidic residues" evidence="1">
    <location>
        <begin position="255"/>
        <end position="269"/>
    </location>
</feature>
<dbReference type="Proteomes" id="UP000800093">
    <property type="component" value="Unassembled WGS sequence"/>
</dbReference>
<evidence type="ECO:0000313" key="2">
    <source>
        <dbReference type="EMBL" id="KAF2268383.1"/>
    </source>
</evidence>
<name>A0A9P4KIA2_9PLEO</name>
<evidence type="ECO:0000313" key="3">
    <source>
        <dbReference type="Proteomes" id="UP000800093"/>
    </source>
</evidence>
<proteinExistence type="predicted"/>
<accession>A0A9P4KIA2</accession>
<reference evidence="3" key="1">
    <citation type="journal article" date="2020" name="Stud. Mycol.">
        <title>101 Dothideomycetes genomes: A test case for predicting lifestyles and emergence of pathogens.</title>
        <authorList>
            <person name="Haridas S."/>
            <person name="Albert R."/>
            <person name="Binder M."/>
            <person name="Bloem J."/>
            <person name="LaButti K."/>
            <person name="Salamov A."/>
            <person name="Andreopoulos B."/>
            <person name="Baker S."/>
            <person name="Barry K."/>
            <person name="Bills G."/>
            <person name="Bluhm B."/>
            <person name="Cannon C."/>
            <person name="Castanera R."/>
            <person name="Culley D."/>
            <person name="Daum C."/>
            <person name="Ezra D."/>
            <person name="Gonzalez J."/>
            <person name="Henrissat B."/>
            <person name="Kuo A."/>
            <person name="Liang C."/>
            <person name="Lipzen A."/>
            <person name="Lutzoni F."/>
            <person name="Magnuson J."/>
            <person name="Mondo S."/>
            <person name="Nolan M."/>
            <person name="Ohm R."/>
            <person name="Pangilinan J."/>
            <person name="Park H.-J."/>
            <person name="Ramirez L."/>
            <person name="Alfaro M."/>
            <person name="Sun H."/>
            <person name="Tritt A."/>
            <person name="Yoshinaga Y."/>
            <person name="Zwiers L.-H."/>
            <person name="Turgeon B."/>
            <person name="Goodwin S."/>
            <person name="Spatafora J."/>
            <person name="Crous P."/>
            <person name="Grigoriev I."/>
        </authorList>
    </citation>
    <scope>NUCLEOTIDE SEQUENCE [LARGE SCALE GENOMIC DNA]</scope>
    <source>
        <strain evidence="3">CBS 304.66</strain>
    </source>
</reference>
<evidence type="ECO:0008006" key="4">
    <source>
        <dbReference type="Google" id="ProtNLM"/>
    </source>
</evidence>
<feature type="region of interest" description="Disordered" evidence="1">
    <location>
        <begin position="219"/>
        <end position="287"/>
    </location>
</feature>
<dbReference type="PANTHER" id="PTHR23149">
    <property type="entry name" value="G PATCH DOMAIN CONTAINING PROTEIN"/>
    <property type="match status" value="1"/>
</dbReference>
<sequence>MDVNAYLKSQGWRGAGHSLDHHGRGIKKPLLITHKRDQLGLGSKKAAYKTDDQWWMRAFDESLKSIGTGQESALSQVRKQGINRGGLYGFFVQGEGLAGTIDKEDSSTTESSMNSSIETTGETTLATSISSSDHPPPTPASSTPRKRKQAPDTSDPTSQKQKKSRRYKEKTQADTAQPPESQLRASLHAESRAALARELYGERAKVKGRSFEEYVLRRAEKYEEKRKRRRERVEPQGLKRGTEKAEKVWGSVEESNVRDRSRERKDSHRERKRAIAKTKAKAVAVTA</sequence>
<dbReference type="InterPro" id="IPR050656">
    <property type="entry name" value="PINX1"/>
</dbReference>
<feature type="region of interest" description="Disordered" evidence="1">
    <location>
        <begin position="101"/>
        <end position="189"/>
    </location>
</feature>
<keyword evidence="3" id="KW-1185">Reference proteome</keyword>
<dbReference type="PANTHER" id="PTHR23149:SF33">
    <property type="entry name" value="PROTEIN TMA23"/>
    <property type="match status" value="1"/>
</dbReference>
<dbReference type="OrthoDB" id="3366546at2759"/>
<protein>
    <recommendedName>
        <fullName evidence="4">G-patch domain-containing protein</fullName>
    </recommendedName>
</protein>
<dbReference type="AlphaFoldDB" id="A0A9P4KIA2"/>
<comment type="caution">
    <text evidence="2">The sequence shown here is derived from an EMBL/GenBank/DDBJ whole genome shotgun (WGS) entry which is preliminary data.</text>
</comment>
<evidence type="ECO:0000256" key="1">
    <source>
        <dbReference type="SAM" id="MobiDB-lite"/>
    </source>
</evidence>
<feature type="compositionally biased region" description="Polar residues" evidence="1">
    <location>
        <begin position="173"/>
        <end position="184"/>
    </location>
</feature>
<feature type="compositionally biased region" description="Low complexity" evidence="1">
    <location>
        <begin position="108"/>
        <end position="120"/>
    </location>
</feature>
<dbReference type="EMBL" id="ML986587">
    <property type="protein sequence ID" value="KAF2268383.1"/>
    <property type="molecule type" value="Genomic_DNA"/>
</dbReference>
<organism evidence="2 3">
    <name type="scientific">Lojkania enalia</name>
    <dbReference type="NCBI Taxonomy" id="147567"/>
    <lineage>
        <taxon>Eukaryota</taxon>
        <taxon>Fungi</taxon>
        <taxon>Dikarya</taxon>
        <taxon>Ascomycota</taxon>
        <taxon>Pezizomycotina</taxon>
        <taxon>Dothideomycetes</taxon>
        <taxon>Pleosporomycetidae</taxon>
        <taxon>Pleosporales</taxon>
        <taxon>Pleosporales incertae sedis</taxon>
        <taxon>Lojkania</taxon>
    </lineage>
</organism>
<feature type="compositionally biased region" description="Basic residues" evidence="1">
    <location>
        <begin position="270"/>
        <end position="280"/>
    </location>
</feature>